<sequence>MSSRERRTLIGDHQACTLQTGLLQDSKMLRLYKNTLFIPSEQLFGFCTKRTASYEQSRALCAESTNQPRRTASCSIRDVSGWSICEATHLVTSRFSTGQRSVQQSTWSIYMVPEAILYGACVNRFNKL</sequence>
<comment type="caution">
    <text evidence="1">The sequence shown here is derived from an EMBL/GenBank/DDBJ whole genome shotgun (WGS) entry which is preliminary data.</text>
</comment>
<accession>A0A024GJR5</accession>
<name>A0A024GJR5_9STRA</name>
<evidence type="ECO:0000313" key="1">
    <source>
        <dbReference type="EMBL" id="CCI47002.1"/>
    </source>
</evidence>
<dbReference type="InParanoid" id="A0A024GJR5"/>
<dbReference type="EMBL" id="CAIX01000147">
    <property type="protein sequence ID" value="CCI47002.1"/>
    <property type="molecule type" value="Genomic_DNA"/>
</dbReference>
<dbReference type="AlphaFoldDB" id="A0A024GJR5"/>
<protein>
    <submittedName>
        <fullName evidence="1">Uncharacterized protein</fullName>
    </submittedName>
</protein>
<reference evidence="1 2" key="1">
    <citation type="submission" date="2012-05" db="EMBL/GenBank/DDBJ databases">
        <title>Recombination and specialization in a pathogen metapopulation.</title>
        <authorList>
            <person name="Gardiner A."/>
            <person name="Kemen E."/>
            <person name="Schultz-Larsen T."/>
            <person name="MacLean D."/>
            <person name="Van Oosterhout C."/>
            <person name="Jones J.D.G."/>
        </authorList>
    </citation>
    <scope>NUCLEOTIDE SEQUENCE [LARGE SCALE GENOMIC DNA]</scope>
    <source>
        <strain evidence="1 2">Ac Nc2</strain>
    </source>
</reference>
<gene>
    <name evidence="1" type="ORF">BN9_079570</name>
</gene>
<organism evidence="1 2">
    <name type="scientific">Albugo candida</name>
    <dbReference type="NCBI Taxonomy" id="65357"/>
    <lineage>
        <taxon>Eukaryota</taxon>
        <taxon>Sar</taxon>
        <taxon>Stramenopiles</taxon>
        <taxon>Oomycota</taxon>
        <taxon>Peronosporomycetes</taxon>
        <taxon>Albuginales</taxon>
        <taxon>Albuginaceae</taxon>
        <taxon>Albugo</taxon>
    </lineage>
</organism>
<evidence type="ECO:0000313" key="2">
    <source>
        <dbReference type="Proteomes" id="UP000053237"/>
    </source>
</evidence>
<dbReference type="Proteomes" id="UP000053237">
    <property type="component" value="Unassembled WGS sequence"/>
</dbReference>
<proteinExistence type="predicted"/>
<keyword evidence="2" id="KW-1185">Reference proteome</keyword>